<name>A0A2N9AL63_METEX</name>
<evidence type="ECO:0000313" key="3">
    <source>
        <dbReference type="Proteomes" id="UP000233769"/>
    </source>
</evidence>
<evidence type="ECO:0000256" key="1">
    <source>
        <dbReference type="SAM" id="MobiDB-lite"/>
    </source>
</evidence>
<dbReference type="EMBL" id="LT962688">
    <property type="protein sequence ID" value="SOR28095.1"/>
    <property type="molecule type" value="Genomic_DNA"/>
</dbReference>
<sequence>MSSGCAEWFDCCRFSTRRGNDVRKDTSGLIERLRLGKLHLSLTDSGALIASSLEGDGYRGAPRATSHQHRLPPNQDTTR</sequence>
<organism evidence="2 3">
    <name type="scientific">Methylorubrum extorquens</name>
    <name type="common">Methylobacterium dichloromethanicum</name>
    <name type="synonym">Methylobacterium extorquens</name>
    <dbReference type="NCBI Taxonomy" id="408"/>
    <lineage>
        <taxon>Bacteria</taxon>
        <taxon>Pseudomonadati</taxon>
        <taxon>Pseudomonadota</taxon>
        <taxon>Alphaproteobacteria</taxon>
        <taxon>Hyphomicrobiales</taxon>
        <taxon>Methylobacteriaceae</taxon>
        <taxon>Methylorubrum</taxon>
    </lineage>
</organism>
<dbReference type="AlphaFoldDB" id="A0A2N9AL63"/>
<reference evidence="3" key="1">
    <citation type="submission" date="2017-10" db="EMBL/GenBank/DDBJ databases">
        <authorList>
            <person name="Regsiter A."/>
            <person name="William W."/>
        </authorList>
    </citation>
    <scope>NUCLEOTIDE SEQUENCE [LARGE SCALE GENOMIC DNA]</scope>
</reference>
<protein>
    <submittedName>
        <fullName evidence="2">Uncharacterized protein</fullName>
    </submittedName>
</protein>
<dbReference type="Proteomes" id="UP000233769">
    <property type="component" value="Chromosome tk0001"/>
</dbReference>
<accession>A0A2N9AL63</accession>
<feature type="region of interest" description="Disordered" evidence="1">
    <location>
        <begin position="53"/>
        <end position="79"/>
    </location>
</feature>
<proteinExistence type="predicted"/>
<evidence type="ECO:0000313" key="2">
    <source>
        <dbReference type="EMBL" id="SOR28095.1"/>
    </source>
</evidence>
<gene>
    <name evidence="2" type="ORF">TK0001_1493</name>
</gene>